<accession>A0A4R3Y818</accession>
<reference evidence="3 4" key="1">
    <citation type="submission" date="2019-03" db="EMBL/GenBank/DDBJ databases">
        <title>Genomic Encyclopedia of Type Strains, Phase IV (KMG-IV): sequencing the most valuable type-strain genomes for metagenomic binning, comparative biology and taxonomic classification.</title>
        <authorList>
            <person name="Goeker M."/>
        </authorList>
    </citation>
    <scope>NUCLEOTIDE SEQUENCE [LARGE SCALE GENOMIC DNA]</scope>
    <source>
        <strain evidence="3 4">DSM 100309</strain>
    </source>
</reference>
<dbReference type="EMBL" id="SMCO01000007">
    <property type="protein sequence ID" value="TCV86433.1"/>
    <property type="molecule type" value="Genomic_DNA"/>
</dbReference>
<dbReference type="InterPro" id="IPR025392">
    <property type="entry name" value="DUF4124"/>
</dbReference>
<dbReference type="AlphaFoldDB" id="A0A4R3Y818"/>
<keyword evidence="4" id="KW-1185">Reference proteome</keyword>
<evidence type="ECO:0000313" key="3">
    <source>
        <dbReference type="EMBL" id="TCV86433.1"/>
    </source>
</evidence>
<evidence type="ECO:0000313" key="4">
    <source>
        <dbReference type="Proteomes" id="UP000295367"/>
    </source>
</evidence>
<gene>
    <name evidence="3" type="ORF">EDC63_107121</name>
</gene>
<evidence type="ECO:0000259" key="2">
    <source>
        <dbReference type="Pfam" id="PF13511"/>
    </source>
</evidence>
<feature type="region of interest" description="Disordered" evidence="1">
    <location>
        <begin position="51"/>
        <end position="85"/>
    </location>
</feature>
<feature type="compositionally biased region" description="Basic and acidic residues" evidence="1">
    <location>
        <begin position="73"/>
        <end position="85"/>
    </location>
</feature>
<name>A0A4R3Y818_9PROT</name>
<feature type="domain" description="DUF4124" evidence="2">
    <location>
        <begin position="17"/>
        <end position="67"/>
    </location>
</feature>
<protein>
    <submittedName>
        <fullName evidence="3">Uncharacterized protein DUF4124</fullName>
    </submittedName>
</protein>
<sequence length="153" mass="17220">MNMLKNIAFIILFGLHLSAYAEIYKYVDENGRVTYSNIAKKGAKKLDLEPISTISGTKPKNASSPTPSSFPKVDGETQKKRDDVRRQLLEEELANEQKRLVAAQQALKEGEGVRLGNEKNYQKYLDRVQGLKDEVTAHEKNLEALQKELAGTR</sequence>
<comment type="caution">
    <text evidence="3">The sequence shown here is derived from an EMBL/GenBank/DDBJ whole genome shotgun (WGS) entry which is preliminary data.</text>
</comment>
<evidence type="ECO:0000256" key="1">
    <source>
        <dbReference type="SAM" id="MobiDB-lite"/>
    </source>
</evidence>
<dbReference type="Proteomes" id="UP000295367">
    <property type="component" value="Unassembled WGS sequence"/>
</dbReference>
<dbReference type="Pfam" id="PF13511">
    <property type="entry name" value="DUF4124"/>
    <property type="match status" value="1"/>
</dbReference>
<dbReference type="OrthoDB" id="8547929at2"/>
<dbReference type="RefSeq" id="WP_124945260.1">
    <property type="nucleotide sequence ID" value="NZ_BHVT01000009.1"/>
</dbReference>
<organism evidence="3 4">
    <name type="scientific">Sulfurirhabdus autotrophica</name>
    <dbReference type="NCBI Taxonomy" id="1706046"/>
    <lineage>
        <taxon>Bacteria</taxon>
        <taxon>Pseudomonadati</taxon>
        <taxon>Pseudomonadota</taxon>
        <taxon>Betaproteobacteria</taxon>
        <taxon>Nitrosomonadales</taxon>
        <taxon>Sulfuricellaceae</taxon>
        <taxon>Sulfurirhabdus</taxon>
    </lineage>
</organism>
<feature type="compositionally biased region" description="Polar residues" evidence="1">
    <location>
        <begin position="52"/>
        <end position="69"/>
    </location>
</feature>
<proteinExistence type="predicted"/>